<reference evidence="2" key="1">
    <citation type="submission" date="2021-11" db="EMBL/GenBank/DDBJ databases">
        <title>Australian commercial rhizobial inoculants.</title>
        <authorList>
            <person name="Kohlmeier M.G."/>
            <person name="O'Hara G.W."/>
            <person name="Colombi E."/>
            <person name="Ramsay J.P."/>
            <person name="Terpolilli J."/>
        </authorList>
    </citation>
    <scope>NUCLEOTIDE SEQUENCE</scope>
    <source>
        <strain evidence="2">CC829</strain>
        <plasmid evidence="2">pCC829_1</plasmid>
    </source>
</reference>
<accession>A0ABY3R094</accession>
<sequence length="89" mass="9595">MKLKLALVGLIALSGVAFTAGAASAMPLAPLGQTSNVESVALVCGPNGCVRTAPVYRRYGYGVGRYGYGVRRGYGYHRAYGYHRGYRRY</sequence>
<keyword evidence="3" id="KW-1185">Reference proteome</keyword>
<name>A0ABY3R094_9BRAD</name>
<organism evidence="2 3">
    <name type="scientific">Bradyrhizobium barranii</name>
    <dbReference type="NCBI Taxonomy" id="2992140"/>
    <lineage>
        <taxon>Bacteria</taxon>
        <taxon>Pseudomonadati</taxon>
        <taxon>Pseudomonadota</taxon>
        <taxon>Alphaproteobacteria</taxon>
        <taxon>Hyphomicrobiales</taxon>
        <taxon>Nitrobacteraceae</taxon>
        <taxon>Bradyrhizobium</taxon>
    </lineage>
</organism>
<gene>
    <name evidence="2" type="ORF">BjapCC829_46900</name>
</gene>
<feature type="signal peptide" evidence="1">
    <location>
        <begin position="1"/>
        <end position="25"/>
    </location>
</feature>
<keyword evidence="2" id="KW-0614">Plasmid</keyword>
<evidence type="ECO:0000313" key="2">
    <source>
        <dbReference type="EMBL" id="UFW91537.1"/>
    </source>
</evidence>
<protein>
    <submittedName>
        <fullName evidence="2">Uncharacterized protein</fullName>
    </submittedName>
</protein>
<dbReference type="Proteomes" id="UP001430990">
    <property type="component" value="Plasmid pCC829_1"/>
</dbReference>
<geneLocation type="plasmid" evidence="2 3">
    <name>pCC829_1</name>
</geneLocation>
<feature type="chain" id="PRO_5047429182" evidence="1">
    <location>
        <begin position="26"/>
        <end position="89"/>
    </location>
</feature>
<evidence type="ECO:0000313" key="3">
    <source>
        <dbReference type="Proteomes" id="UP001430990"/>
    </source>
</evidence>
<dbReference type="RefSeq" id="WP_231145569.1">
    <property type="nucleotide sequence ID" value="NZ_CP088101.1"/>
</dbReference>
<evidence type="ECO:0000256" key="1">
    <source>
        <dbReference type="SAM" id="SignalP"/>
    </source>
</evidence>
<keyword evidence="1" id="KW-0732">Signal</keyword>
<proteinExistence type="predicted"/>
<dbReference type="EMBL" id="CP088101">
    <property type="protein sequence ID" value="UFW91537.1"/>
    <property type="molecule type" value="Genomic_DNA"/>
</dbReference>